<dbReference type="SUPFAM" id="SSF51735">
    <property type="entry name" value="NAD(P)-binding Rossmann-fold domains"/>
    <property type="match status" value="1"/>
</dbReference>
<comment type="similarity">
    <text evidence="1">Belongs to the short-chain dehydrogenases/reductases (SDR) family.</text>
</comment>
<evidence type="ECO:0000313" key="4">
    <source>
        <dbReference type="Proteomes" id="UP000053660"/>
    </source>
</evidence>
<accession>A0A0B1TLC3</accession>
<dbReference type="InterPro" id="IPR051019">
    <property type="entry name" value="VLCFA-Steroid_DH"/>
</dbReference>
<dbReference type="PANTHER" id="PTHR43899">
    <property type="entry name" value="RH59310P"/>
    <property type="match status" value="1"/>
</dbReference>
<gene>
    <name evidence="3" type="ORF">OESDEN_01663</name>
</gene>
<evidence type="ECO:0000256" key="1">
    <source>
        <dbReference type="ARBA" id="ARBA00006484"/>
    </source>
</evidence>
<sequence length="137" mass="15479">MRSSRRQRPRSLRVRCVLLLYVSKSTNQLQYGCRVKTYVFDFAKDDYEQLREYISTIDVGFVLNSLGVGRENLERYGDNPEADRQILKINGLGSAEFLSMVLPAMEKSGGGQIVVLSSSQGYRPIPYLAAYSASKVR</sequence>
<reference evidence="3 4" key="1">
    <citation type="submission" date="2014-03" db="EMBL/GenBank/DDBJ databases">
        <title>Draft genome of the hookworm Oesophagostomum dentatum.</title>
        <authorList>
            <person name="Mitreva M."/>
        </authorList>
    </citation>
    <scope>NUCLEOTIDE SEQUENCE [LARGE SCALE GENOMIC DNA]</scope>
    <source>
        <strain evidence="3 4">OD-Hann</strain>
    </source>
</reference>
<dbReference type="OrthoDB" id="5545019at2759"/>
<proteinExistence type="inferred from homology"/>
<organism evidence="3 4">
    <name type="scientific">Oesophagostomum dentatum</name>
    <name type="common">Nodular worm</name>
    <dbReference type="NCBI Taxonomy" id="61180"/>
    <lineage>
        <taxon>Eukaryota</taxon>
        <taxon>Metazoa</taxon>
        <taxon>Ecdysozoa</taxon>
        <taxon>Nematoda</taxon>
        <taxon>Chromadorea</taxon>
        <taxon>Rhabditida</taxon>
        <taxon>Rhabditina</taxon>
        <taxon>Rhabditomorpha</taxon>
        <taxon>Strongyloidea</taxon>
        <taxon>Strongylidae</taxon>
        <taxon>Oesophagostomum</taxon>
    </lineage>
</organism>
<dbReference type="EMBL" id="KN549322">
    <property type="protein sequence ID" value="KHJ98363.1"/>
    <property type="molecule type" value="Genomic_DNA"/>
</dbReference>
<dbReference type="InterPro" id="IPR002347">
    <property type="entry name" value="SDR_fam"/>
</dbReference>
<dbReference type="InterPro" id="IPR036291">
    <property type="entry name" value="NAD(P)-bd_dom_sf"/>
</dbReference>
<evidence type="ECO:0000256" key="2">
    <source>
        <dbReference type="ARBA" id="ARBA00023002"/>
    </source>
</evidence>
<keyword evidence="4" id="KW-1185">Reference proteome</keyword>
<dbReference type="Proteomes" id="UP000053660">
    <property type="component" value="Unassembled WGS sequence"/>
</dbReference>
<dbReference type="AlphaFoldDB" id="A0A0B1TLC3"/>
<evidence type="ECO:0000313" key="3">
    <source>
        <dbReference type="EMBL" id="KHJ98363.1"/>
    </source>
</evidence>
<keyword evidence="2" id="KW-0560">Oxidoreductase</keyword>
<dbReference type="GO" id="GO:0016491">
    <property type="term" value="F:oxidoreductase activity"/>
    <property type="evidence" value="ECO:0007669"/>
    <property type="project" value="UniProtKB-KW"/>
</dbReference>
<dbReference type="PANTHER" id="PTHR43899:SF13">
    <property type="entry name" value="RH59310P"/>
    <property type="match status" value="1"/>
</dbReference>
<dbReference type="GO" id="GO:0005783">
    <property type="term" value="C:endoplasmic reticulum"/>
    <property type="evidence" value="ECO:0007669"/>
    <property type="project" value="TreeGrafter"/>
</dbReference>
<name>A0A0B1TLC3_OESDE</name>
<dbReference type="Gene3D" id="3.40.50.720">
    <property type="entry name" value="NAD(P)-binding Rossmann-like Domain"/>
    <property type="match status" value="1"/>
</dbReference>
<evidence type="ECO:0008006" key="5">
    <source>
        <dbReference type="Google" id="ProtNLM"/>
    </source>
</evidence>
<dbReference type="Pfam" id="PF00106">
    <property type="entry name" value="adh_short"/>
    <property type="match status" value="1"/>
</dbReference>
<protein>
    <recommendedName>
        <fullName evidence="5">Oxidoreductase, short chain dehydrogenase/reductase family protein</fullName>
    </recommendedName>
</protein>